<evidence type="ECO:0000313" key="3">
    <source>
        <dbReference type="EMBL" id="OCH98899.1"/>
    </source>
</evidence>
<keyword evidence="1" id="KW-0812">Transmembrane</keyword>
<protein>
    <submittedName>
        <fullName evidence="2">Tfp pilus assembly protein PilO</fullName>
    </submittedName>
</protein>
<dbReference type="Gene3D" id="3.30.70.60">
    <property type="match status" value="1"/>
</dbReference>
<evidence type="ECO:0000313" key="5">
    <source>
        <dbReference type="Proteomes" id="UP000093336"/>
    </source>
</evidence>
<dbReference type="Proteomes" id="UP000093336">
    <property type="component" value="Unassembled WGS sequence"/>
</dbReference>
<dbReference type="GO" id="GO:0043683">
    <property type="term" value="P:type IV pilus assembly"/>
    <property type="evidence" value="ECO:0007669"/>
    <property type="project" value="InterPro"/>
</dbReference>
<dbReference type="InterPro" id="IPR014717">
    <property type="entry name" value="Transl_elong_EF1B/ribsomal_bS6"/>
</dbReference>
<reference evidence="3 5" key="2">
    <citation type="submission" date="2016-05" db="EMBL/GenBank/DDBJ databases">
        <authorList>
            <person name="Prochazka B."/>
            <person name="Indra A."/>
            <person name="Hasenberger P."/>
            <person name="Blaschitz M."/>
            <person name="Wagner L."/>
            <person name="Wewalka G."/>
            <person name="Sorschag S."/>
            <person name="Schmid D."/>
            <person name="Ruppitsch W."/>
        </authorList>
    </citation>
    <scope>NUCLEOTIDE SEQUENCE [LARGE SCALE GENOMIC DNA]</scope>
    <source>
        <strain evidence="3 5">974010_12</strain>
    </source>
</reference>
<feature type="transmembrane region" description="Helical" evidence="1">
    <location>
        <begin position="24"/>
        <end position="44"/>
    </location>
</feature>
<dbReference type="PANTHER" id="PTHR39555:SF1">
    <property type="entry name" value="TYPE IV PILUS INNER MEMBRANE COMPONENT PILO"/>
    <property type="match status" value="1"/>
</dbReference>
<dbReference type="EMBL" id="LNYG01000013">
    <property type="protein sequence ID" value="KTD07150.1"/>
    <property type="molecule type" value="Genomic_DNA"/>
</dbReference>
<dbReference type="PANTHER" id="PTHR39555">
    <property type="entry name" value="FIMBRIAL ASSEMBLY PROTEIN PILO-LIKE PROTEIN-RELATED"/>
    <property type="match status" value="1"/>
</dbReference>
<dbReference type="PATRIC" id="fig|455.5.peg.1418"/>
<dbReference type="Proteomes" id="UP000054715">
    <property type="component" value="Unassembled WGS sequence"/>
</dbReference>
<dbReference type="InterPro" id="IPR007445">
    <property type="entry name" value="PilO"/>
</dbReference>
<name>A0A0W0UGY0_9GAMM</name>
<keyword evidence="1" id="KW-0472">Membrane</keyword>
<evidence type="ECO:0000313" key="2">
    <source>
        <dbReference type="EMBL" id="KTD07150.1"/>
    </source>
</evidence>
<sequence length="199" mass="23392">MVLSKKYKEVTVQVFAEWIILNKYLITMLVVILMFGINYFLFISEAKKQYYALKAQEIKLKAEFEKKQSVVATIDNYKKQREKLNTTLNKIFKLFSDKKDISFLPQEIFNLAKSNQLIVNFFAPVREIKHNSYIELPIHLMISGHYRQLAIFLSKVTQLPYLITFGDFKITKIPVDKIQKSSGQLLMKVTLKLYRLPVK</sequence>
<dbReference type="RefSeq" id="WP_058449361.1">
    <property type="nucleotide sequence ID" value="NZ_CAAAJF010000007.1"/>
</dbReference>
<accession>A0A0W0UGY0</accession>
<keyword evidence="5" id="KW-1185">Reference proteome</keyword>
<organism evidence="2 4">
    <name type="scientific">Legionella jamestowniensis</name>
    <dbReference type="NCBI Taxonomy" id="455"/>
    <lineage>
        <taxon>Bacteria</taxon>
        <taxon>Pseudomonadati</taxon>
        <taxon>Pseudomonadota</taxon>
        <taxon>Gammaproteobacteria</taxon>
        <taxon>Legionellales</taxon>
        <taxon>Legionellaceae</taxon>
        <taxon>Legionella</taxon>
    </lineage>
</organism>
<evidence type="ECO:0000256" key="1">
    <source>
        <dbReference type="SAM" id="Phobius"/>
    </source>
</evidence>
<dbReference type="EMBL" id="LYOZ01000003">
    <property type="protein sequence ID" value="OCH98899.1"/>
    <property type="molecule type" value="Genomic_DNA"/>
</dbReference>
<comment type="caution">
    <text evidence="2">The sequence shown here is derived from an EMBL/GenBank/DDBJ whole genome shotgun (WGS) entry which is preliminary data.</text>
</comment>
<dbReference type="Pfam" id="PF04350">
    <property type="entry name" value="PilO"/>
    <property type="match status" value="1"/>
</dbReference>
<evidence type="ECO:0000313" key="4">
    <source>
        <dbReference type="Proteomes" id="UP000054715"/>
    </source>
</evidence>
<keyword evidence="1" id="KW-1133">Transmembrane helix</keyword>
<dbReference type="STRING" id="455.Ljam_1345"/>
<proteinExistence type="predicted"/>
<gene>
    <name evidence="2" type="primary">pilO</name>
    <name evidence="3" type="ORF">A8135_09050</name>
    <name evidence="2" type="ORF">Ljam_1345</name>
</gene>
<dbReference type="AlphaFoldDB" id="A0A0W0UGY0"/>
<reference evidence="2 4" key="1">
    <citation type="submission" date="2015-11" db="EMBL/GenBank/DDBJ databases">
        <title>Genomic analysis of 38 Legionella species identifies large and diverse effector repertoires.</title>
        <authorList>
            <person name="Burstein D."/>
            <person name="Amaro F."/>
            <person name="Zusman T."/>
            <person name="Lifshitz Z."/>
            <person name="Cohen O."/>
            <person name="Gilbert J.A."/>
            <person name="Pupko T."/>
            <person name="Shuman H.A."/>
            <person name="Segal G."/>
        </authorList>
    </citation>
    <scope>NUCLEOTIDE SEQUENCE [LARGE SCALE GENOMIC DNA]</scope>
    <source>
        <strain evidence="2 4">JA-26-G1-E2</strain>
    </source>
</reference>
<dbReference type="GO" id="GO:0043107">
    <property type="term" value="P:type IV pilus-dependent motility"/>
    <property type="evidence" value="ECO:0007669"/>
    <property type="project" value="InterPro"/>
</dbReference>